<dbReference type="Proteomes" id="UP000595437">
    <property type="component" value="Chromosome 6"/>
</dbReference>
<gene>
    <name evidence="2" type="ORF">FKW44_009132</name>
</gene>
<feature type="non-terminal residue" evidence="2">
    <location>
        <position position="227"/>
    </location>
</feature>
<proteinExistence type="predicted"/>
<organism evidence="2 3">
    <name type="scientific">Caligus rogercresseyi</name>
    <name type="common">Sea louse</name>
    <dbReference type="NCBI Taxonomy" id="217165"/>
    <lineage>
        <taxon>Eukaryota</taxon>
        <taxon>Metazoa</taxon>
        <taxon>Ecdysozoa</taxon>
        <taxon>Arthropoda</taxon>
        <taxon>Crustacea</taxon>
        <taxon>Multicrustacea</taxon>
        <taxon>Hexanauplia</taxon>
        <taxon>Copepoda</taxon>
        <taxon>Siphonostomatoida</taxon>
        <taxon>Caligidae</taxon>
        <taxon>Caligus</taxon>
    </lineage>
</organism>
<feature type="chain" id="PRO_5031527299" evidence="1">
    <location>
        <begin position="20"/>
        <end position="227"/>
    </location>
</feature>
<accession>A0A7T8HEW4</accession>
<dbReference type="OrthoDB" id="10463818at2759"/>
<evidence type="ECO:0000256" key="1">
    <source>
        <dbReference type="SAM" id="SignalP"/>
    </source>
</evidence>
<evidence type="ECO:0000313" key="3">
    <source>
        <dbReference type="Proteomes" id="UP000595437"/>
    </source>
</evidence>
<feature type="signal peptide" evidence="1">
    <location>
        <begin position="1"/>
        <end position="19"/>
    </location>
</feature>
<protein>
    <submittedName>
        <fullName evidence="2">Uncharacterized protein</fullName>
    </submittedName>
</protein>
<keyword evidence="1" id="KW-0732">Signal</keyword>
<sequence length="227" mass="25342">MLNLLHIYIHTLPFQTVLATSPPVRTFDPTPVNAATKRVASEVLEDLKPLFGVGKSCQLNLDDVHEAKVYGPRCSPETKICTGVKVFVPAPHNCDDPQGRCFVLFKSEEVQCIPDLTIRDPNNNVIIKDIATQAIKFLYHKFDTSVACPLYLKEVISAVENEKEDGIDFDLRVQVETNSVDFNCEFIINECTHLKVFQPRDVSLCPGGKSCVIPRDLKGVECTKISH</sequence>
<evidence type="ECO:0000313" key="2">
    <source>
        <dbReference type="EMBL" id="QQP48726.1"/>
    </source>
</evidence>
<reference evidence="3" key="1">
    <citation type="submission" date="2021-01" db="EMBL/GenBank/DDBJ databases">
        <title>Caligus Genome Assembly.</title>
        <authorList>
            <person name="Gallardo-Escarate C."/>
        </authorList>
    </citation>
    <scope>NUCLEOTIDE SEQUENCE [LARGE SCALE GENOMIC DNA]</scope>
</reference>
<dbReference type="AlphaFoldDB" id="A0A7T8HEW4"/>
<keyword evidence="3" id="KW-1185">Reference proteome</keyword>
<dbReference type="EMBL" id="CP045895">
    <property type="protein sequence ID" value="QQP48726.1"/>
    <property type="molecule type" value="Genomic_DNA"/>
</dbReference>
<name>A0A7T8HEW4_CALRO</name>